<dbReference type="CDD" id="cd06150">
    <property type="entry name" value="YjgF_YER057c_UK114_like_2"/>
    <property type="match status" value="1"/>
</dbReference>
<dbReference type="Pfam" id="PF01042">
    <property type="entry name" value="Ribonuc_L-PSP"/>
    <property type="match status" value="1"/>
</dbReference>
<dbReference type="InterPro" id="IPR035959">
    <property type="entry name" value="RutC-like_sf"/>
</dbReference>
<organism evidence="1 2">
    <name type="scientific">Sphingomonas jatrophae</name>
    <dbReference type="NCBI Taxonomy" id="1166337"/>
    <lineage>
        <taxon>Bacteria</taxon>
        <taxon>Pseudomonadati</taxon>
        <taxon>Pseudomonadota</taxon>
        <taxon>Alphaproteobacteria</taxon>
        <taxon>Sphingomonadales</taxon>
        <taxon>Sphingomonadaceae</taxon>
        <taxon>Sphingomonas</taxon>
    </lineage>
</organism>
<proteinExistence type="predicted"/>
<evidence type="ECO:0000313" key="1">
    <source>
        <dbReference type="EMBL" id="SFS10612.1"/>
    </source>
</evidence>
<reference evidence="1 2" key="1">
    <citation type="submission" date="2016-10" db="EMBL/GenBank/DDBJ databases">
        <authorList>
            <person name="de Groot N.N."/>
        </authorList>
    </citation>
    <scope>NUCLEOTIDE SEQUENCE [LARGE SCALE GENOMIC DNA]</scope>
    <source>
        <strain evidence="1 2">S5-249</strain>
    </source>
</reference>
<dbReference type="STRING" id="1166337.SAMN05192580_3441"/>
<gene>
    <name evidence="1" type="ORF">SAMN05192580_3441</name>
</gene>
<dbReference type="Gene3D" id="3.30.1330.40">
    <property type="entry name" value="RutC-like"/>
    <property type="match status" value="1"/>
</dbReference>
<dbReference type="RefSeq" id="WP_093316351.1">
    <property type="nucleotide sequence ID" value="NZ_FOZG01000003.1"/>
</dbReference>
<name>A0A1I6M4Z9_9SPHN</name>
<dbReference type="PANTHER" id="PTHR47328:SF1">
    <property type="entry name" value="RUTC FAMILY PROTEIN YOAB"/>
    <property type="match status" value="1"/>
</dbReference>
<dbReference type="PANTHER" id="PTHR47328">
    <property type="match status" value="1"/>
</dbReference>
<keyword evidence="2" id="KW-1185">Reference proteome</keyword>
<accession>A0A1I6M4Z9</accession>
<evidence type="ECO:0000313" key="2">
    <source>
        <dbReference type="Proteomes" id="UP000198824"/>
    </source>
</evidence>
<dbReference type="InterPro" id="IPR035709">
    <property type="entry name" value="YoaB-like"/>
</dbReference>
<dbReference type="OrthoDB" id="9803101at2"/>
<dbReference type="Proteomes" id="UP000198824">
    <property type="component" value="Unassembled WGS sequence"/>
</dbReference>
<sequence length="118" mass="12513">MEEIRRIAANPRMSGAVVHRGIAYLSGQVAIDHRGGAVGDQVREVLDRIDALLAEAGSDRSRLLTASIFLSDLAILSELNAVWDGWIAPGCAPTRTTMQVTLASPLYALEIAVTAAAD</sequence>
<dbReference type="InterPro" id="IPR006175">
    <property type="entry name" value="YjgF/YER057c/UK114"/>
</dbReference>
<dbReference type="EMBL" id="FOZG01000003">
    <property type="protein sequence ID" value="SFS10612.1"/>
    <property type="molecule type" value="Genomic_DNA"/>
</dbReference>
<dbReference type="SUPFAM" id="SSF55298">
    <property type="entry name" value="YjgF-like"/>
    <property type="match status" value="1"/>
</dbReference>
<dbReference type="AlphaFoldDB" id="A0A1I6M4Z9"/>
<protein>
    <submittedName>
        <fullName evidence="1">Enamine deaminase RidA, house cleaning of reactive enamine intermediates, YjgF/YER057c/UK114 family</fullName>
    </submittedName>
</protein>